<dbReference type="Pfam" id="PF13495">
    <property type="entry name" value="Phage_int_SAM_4"/>
    <property type="match status" value="1"/>
</dbReference>
<evidence type="ECO:0000313" key="8">
    <source>
        <dbReference type="EMBL" id="AAT43434.1"/>
    </source>
</evidence>
<dbReference type="PROSITE" id="PS51898">
    <property type="entry name" value="TYR_RECOMBINASE"/>
    <property type="match status" value="1"/>
</dbReference>
<proteinExistence type="inferred from homology"/>
<dbReference type="GO" id="GO:0006313">
    <property type="term" value="P:DNA transposition"/>
    <property type="evidence" value="ECO:0007669"/>
    <property type="project" value="UniProtKB-UniRule"/>
</dbReference>
<dbReference type="InterPro" id="IPR004107">
    <property type="entry name" value="Integrase_SAM-like_N"/>
</dbReference>
<sequence>MDYIKNFENYMIGERKSLNTIKEYKSLVRDFINYINKKPEDINDFDIEDYKRHLAVDKRYSKSSQYLSMKAIKLFLQSRDIKIPRTLNAPRRNKKIPVYLNTNEAKNLIKASSNNRKHLAIVSLLLYSGIRVSELCNLKIEDIDLNENIIYVRSGKGGKDRIAIIPDECSEILRSYYNDRLKYPGDTFFISNKKSRYDTSTIERLIKKLAVRAGIEKHVTPHVLRHTFATSVLRNGGDIRFIQQILGHASVATTQIYTHIDDGTLKDMYKKHRPDY</sequence>
<keyword evidence="4 5" id="KW-0233">DNA recombination</keyword>
<dbReference type="Pfam" id="PF00589">
    <property type="entry name" value="Phage_integrase"/>
    <property type="match status" value="1"/>
</dbReference>
<dbReference type="InterPro" id="IPR002104">
    <property type="entry name" value="Integrase_catalytic"/>
</dbReference>
<dbReference type="GO" id="GO:0003677">
    <property type="term" value="F:DNA binding"/>
    <property type="evidence" value="ECO:0007669"/>
    <property type="project" value="UniProtKB-UniRule"/>
</dbReference>
<keyword evidence="1 5" id="KW-0963">Cytoplasm</keyword>
<dbReference type="SUPFAM" id="SSF56349">
    <property type="entry name" value="DNA breaking-rejoining enzymes"/>
    <property type="match status" value="1"/>
</dbReference>
<dbReference type="InterPro" id="IPR050090">
    <property type="entry name" value="Tyrosine_recombinase_XerCD"/>
</dbReference>
<feature type="domain" description="Tyr recombinase" evidence="6">
    <location>
        <begin position="95"/>
        <end position="270"/>
    </location>
</feature>
<dbReference type="RefSeq" id="WP_011177650.1">
    <property type="nucleotide sequence ID" value="NC_005877.1"/>
</dbReference>
<evidence type="ECO:0000256" key="4">
    <source>
        <dbReference type="ARBA" id="ARBA00023172"/>
    </source>
</evidence>
<dbReference type="NCBIfam" id="NF040815">
    <property type="entry name" value="recomb_XerA_Arch"/>
    <property type="match status" value="1"/>
</dbReference>
<evidence type="ECO:0000259" key="7">
    <source>
        <dbReference type="PROSITE" id="PS51900"/>
    </source>
</evidence>
<organism evidence="8 9">
    <name type="scientific">Picrophilus torridus (strain ATCC 700027 / DSM 9790 / JCM 10055 / NBRC 100828 / KAW 2/3)</name>
    <dbReference type="NCBI Taxonomy" id="1122961"/>
    <lineage>
        <taxon>Archaea</taxon>
        <taxon>Methanobacteriati</taxon>
        <taxon>Thermoplasmatota</taxon>
        <taxon>Thermoplasmata</taxon>
        <taxon>Thermoplasmatales</taxon>
        <taxon>Picrophilaceae</taxon>
        <taxon>Picrophilus</taxon>
    </lineage>
</organism>
<evidence type="ECO:0000256" key="3">
    <source>
        <dbReference type="ARBA" id="ARBA00023125"/>
    </source>
</evidence>
<dbReference type="eggNOG" id="arCOG01241">
    <property type="taxonomic scope" value="Archaea"/>
</dbReference>
<name>Q6L0R8_PICTO</name>
<dbReference type="KEGG" id="pto:PTO0849"/>
<dbReference type="GO" id="GO:0009037">
    <property type="term" value="F:tyrosine-based site-specific recombinase activity"/>
    <property type="evidence" value="ECO:0007669"/>
    <property type="project" value="UniProtKB-UniRule"/>
</dbReference>
<comment type="function">
    <text evidence="5">Site-specific tyrosine recombinase, which acts by catalyzing the cutting and rejoining of the recombining DNA molecules.</text>
</comment>
<dbReference type="PaxDb" id="263820-PTO0849"/>
<dbReference type="InterPro" id="IPR013762">
    <property type="entry name" value="Integrase-like_cat_sf"/>
</dbReference>
<feature type="domain" description="Core-binding (CB)" evidence="7">
    <location>
        <begin position="1"/>
        <end position="80"/>
    </location>
</feature>
<comment type="similarity">
    <text evidence="5">Belongs to the 'phage' integrase family. XerA subfamily.</text>
</comment>
<dbReference type="InterPro" id="IPR044068">
    <property type="entry name" value="CB"/>
</dbReference>
<protein>
    <recommendedName>
        <fullName evidence="5">Tyrosine recombinase XerA</fullName>
    </recommendedName>
</protein>
<dbReference type="InterPro" id="IPR033686">
    <property type="entry name" value="XerA"/>
</dbReference>
<evidence type="ECO:0000313" key="9">
    <source>
        <dbReference type="Proteomes" id="UP000000438"/>
    </source>
</evidence>
<gene>
    <name evidence="5" type="primary">xerA</name>
    <name evidence="8" type="ordered locus">PTO0849</name>
</gene>
<dbReference type="InterPro" id="IPR011010">
    <property type="entry name" value="DNA_brk_join_enz"/>
</dbReference>
<evidence type="ECO:0000256" key="5">
    <source>
        <dbReference type="HAMAP-Rule" id="MF_02055"/>
    </source>
</evidence>
<comment type="subcellular location">
    <subcellularLocation>
        <location evidence="5">Cytoplasm</location>
    </subcellularLocation>
</comment>
<dbReference type="PANTHER" id="PTHR30349:SF41">
    <property type="entry name" value="INTEGRASE_RECOMBINASE PROTEIN MJ0367-RELATED"/>
    <property type="match status" value="1"/>
</dbReference>
<feature type="active site" evidence="5">
    <location>
        <position position="225"/>
    </location>
</feature>
<evidence type="ECO:0000256" key="2">
    <source>
        <dbReference type="ARBA" id="ARBA00022908"/>
    </source>
</evidence>
<dbReference type="EMBL" id="AE017261">
    <property type="protein sequence ID" value="AAT43434.1"/>
    <property type="molecule type" value="Genomic_DNA"/>
</dbReference>
<dbReference type="Gene3D" id="1.10.150.130">
    <property type="match status" value="1"/>
</dbReference>
<dbReference type="GeneID" id="2843929"/>
<feature type="active site" evidence="5">
    <location>
        <position position="156"/>
    </location>
</feature>
<feature type="active site" evidence="5">
    <location>
        <position position="131"/>
    </location>
</feature>
<feature type="active site" description="O-(3'-phospho-DNA)-tyrosine intermediate" evidence="5">
    <location>
        <position position="257"/>
    </location>
</feature>
<dbReference type="HAMAP" id="MF_02055">
    <property type="entry name" value="Recomb_XerA"/>
    <property type="match status" value="1"/>
</dbReference>
<dbReference type="FunCoup" id="Q6L0R8">
    <property type="interactions" value="1"/>
</dbReference>
<dbReference type="PATRIC" id="fig|263820.9.peg.887"/>
<dbReference type="OrthoDB" id="142231at2157"/>
<evidence type="ECO:0000256" key="1">
    <source>
        <dbReference type="ARBA" id="ARBA00022490"/>
    </source>
</evidence>
<feature type="active site" evidence="5">
    <location>
        <position position="222"/>
    </location>
</feature>
<dbReference type="STRING" id="263820.PTO0849"/>
<dbReference type="GO" id="GO:0005737">
    <property type="term" value="C:cytoplasm"/>
    <property type="evidence" value="ECO:0007669"/>
    <property type="project" value="UniProtKB-SubCell"/>
</dbReference>
<feature type="active site" evidence="5">
    <location>
        <position position="248"/>
    </location>
</feature>
<dbReference type="HOGENOM" id="CLU_027562_9_6_2"/>
<dbReference type="AlphaFoldDB" id="Q6L0R8"/>
<accession>Q6L0R8</accession>
<evidence type="ECO:0000259" key="6">
    <source>
        <dbReference type="PROSITE" id="PS51898"/>
    </source>
</evidence>
<dbReference type="PROSITE" id="PS51900">
    <property type="entry name" value="CB"/>
    <property type="match status" value="1"/>
</dbReference>
<keyword evidence="3 5" id="KW-0238">DNA-binding</keyword>
<dbReference type="PANTHER" id="PTHR30349">
    <property type="entry name" value="PHAGE INTEGRASE-RELATED"/>
    <property type="match status" value="1"/>
</dbReference>
<dbReference type="InterPro" id="IPR010998">
    <property type="entry name" value="Integrase_recombinase_N"/>
</dbReference>
<dbReference type="Gene3D" id="1.10.443.10">
    <property type="entry name" value="Intergrase catalytic core"/>
    <property type="match status" value="1"/>
</dbReference>
<keyword evidence="2 5" id="KW-0229">DNA integration</keyword>
<reference evidence="8 9" key="1">
    <citation type="journal article" date="2004" name="Proc. Natl. Acad. Sci. U.S.A.">
        <title>Genome sequence of Picrophilus torridus and its implications for life around pH 0.</title>
        <authorList>
            <person name="Futterer O."/>
            <person name="Angelov A."/>
            <person name="Liesegang H."/>
            <person name="Gottschalk G."/>
            <person name="Schleper C."/>
            <person name="Schepers B."/>
            <person name="Dock C."/>
            <person name="Antranikian G."/>
            <person name="Liebl W."/>
        </authorList>
    </citation>
    <scope>NUCLEOTIDE SEQUENCE [LARGE SCALE GENOMIC DNA]</scope>
    <source>
        <strain evidence="9">ATCC 700027 / DSM 9790 / JCM 10055 / NBRC 100828</strain>
    </source>
</reference>
<dbReference type="Proteomes" id="UP000000438">
    <property type="component" value="Chromosome"/>
</dbReference>
<dbReference type="InParanoid" id="Q6L0R8"/>